<proteinExistence type="predicted"/>
<organism evidence="3 4">
    <name type="scientific">Candidatus Ornithospirochaeta avicola</name>
    <dbReference type="NCBI Taxonomy" id="2840896"/>
    <lineage>
        <taxon>Bacteria</taxon>
        <taxon>Pseudomonadati</taxon>
        <taxon>Spirochaetota</taxon>
        <taxon>Spirochaetia</taxon>
        <taxon>Spirochaetales</taxon>
        <taxon>Spirochaetaceae</taxon>
        <taxon>Spirochaetaceae incertae sedis</taxon>
        <taxon>Candidatus Ornithospirochaeta</taxon>
    </lineage>
</organism>
<keyword evidence="2" id="KW-0812">Transmembrane</keyword>
<accession>A0A9D1PVG7</accession>
<evidence type="ECO:0000313" key="3">
    <source>
        <dbReference type="EMBL" id="HIV99371.1"/>
    </source>
</evidence>
<keyword evidence="2" id="KW-1133">Transmembrane helix</keyword>
<reference evidence="3" key="1">
    <citation type="journal article" date="2021" name="PeerJ">
        <title>Extensive microbial diversity within the chicken gut microbiome revealed by metagenomics and culture.</title>
        <authorList>
            <person name="Gilroy R."/>
            <person name="Ravi A."/>
            <person name="Getino M."/>
            <person name="Pursley I."/>
            <person name="Horton D.L."/>
            <person name="Alikhan N.F."/>
            <person name="Baker D."/>
            <person name="Gharbi K."/>
            <person name="Hall N."/>
            <person name="Watson M."/>
            <person name="Adriaenssens E.M."/>
            <person name="Foster-Nyarko E."/>
            <person name="Jarju S."/>
            <person name="Secka A."/>
            <person name="Antonio M."/>
            <person name="Oren A."/>
            <person name="Chaudhuri R.R."/>
            <person name="La Ragione R."/>
            <person name="Hildebrand F."/>
            <person name="Pallen M.J."/>
        </authorList>
    </citation>
    <scope>NUCLEOTIDE SEQUENCE</scope>
    <source>
        <strain evidence="3">Gambia11-129</strain>
    </source>
</reference>
<dbReference type="AlphaFoldDB" id="A0A9D1PVG7"/>
<evidence type="ECO:0000313" key="4">
    <source>
        <dbReference type="Proteomes" id="UP000823936"/>
    </source>
</evidence>
<dbReference type="Proteomes" id="UP000823936">
    <property type="component" value="Unassembled WGS sequence"/>
</dbReference>
<evidence type="ECO:0000256" key="2">
    <source>
        <dbReference type="SAM" id="Phobius"/>
    </source>
</evidence>
<comment type="caution">
    <text evidence="3">The sequence shown here is derived from an EMBL/GenBank/DDBJ whole genome shotgun (WGS) entry which is preliminary data.</text>
</comment>
<feature type="transmembrane region" description="Helical" evidence="2">
    <location>
        <begin position="6"/>
        <end position="24"/>
    </location>
</feature>
<keyword evidence="1" id="KW-0175">Coiled coil</keyword>
<sequence>MNEMLIGLIIGLCVAFVILCVSVVKTSQIRKAGNKEIERLKKMLTDRMELESEGVGKLKSQVEELKKENENLRVSLKTLSQKPGRREIQRLEVMQTAAERLTMNSPGFAPVWQAALKESEEEFKKTFLGLNPFMRRSVSVKSQDVSLITDEKED</sequence>
<feature type="coiled-coil region" evidence="1">
    <location>
        <begin position="48"/>
        <end position="82"/>
    </location>
</feature>
<gene>
    <name evidence="3" type="ORF">IAB12_06315</name>
</gene>
<keyword evidence="2" id="KW-0472">Membrane</keyword>
<reference evidence="3" key="2">
    <citation type="submission" date="2021-04" db="EMBL/GenBank/DDBJ databases">
        <authorList>
            <person name="Gilroy R."/>
        </authorList>
    </citation>
    <scope>NUCLEOTIDE SEQUENCE</scope>
    <source>
        <strain evidence="3">Gambia11-129</strain>
    </source>
</reference>
<dbReference type="EMBL" id="DXHU01000023">
    <property type="protein sequence ID" value="HIV99371.1"/>
    <property type="molecule type" value="Genomic_DNA"/>
</dbReference>
<name>A0A9D1PVG7_9SPIO</name>
<protein>
    <submittedName>
        <fullName evidence="3">Uncharacterized protein</fullName>
    </submittedName>
</protein>
<evidence type="ECO:0000256" key="1">
    <source>
        <dbReference type="SAM" id="Coils"/>
    </source>
</evidence>